<dbReference type="InterPro" id="IPR027839">
    <property type="entry name" value="DUF4432"/>
</dbReference>
<dbReference type="Gene3D" id="2.70.98.10">
    <property type="match status" value="1"/>
</dbReference>
<evidence type="ECO:0000313" key="1">
    <source>
        <dbReference type="EMBL" id="MBB6211842.1"/>
    </source>
</evidence>
<dbReference type="InterPro" id="IPR014718">
    <property type="entry name" value="GH-type_carb-bd"/>
</dbReference>
<reference evidence="1 2" key="1">
    <citation type="submission" date="2020-08" db="EMBL/GenBank/DDBJ databases">
        <title>Genomic Encyclopedia of Type Strains, Phase IV (KMG-IV): sequencing the most valuable type-strain genomes for metagenomic binning, comparative biology and taxonomic classification.</title>
        <authorList>
            <person name="Goeker M."/>
        </authorList>
    </citation>
    <scope>NUCLEOTIDE SEQUENCE [LARGE SCALE GENOMIC DNA]</scope>
    <source>
        <strain evidence="1 2">DSM 11590</strain>
    </source>
</reference>
<dbReference type="RefSeq" id="WP_184264978.1">
    <property type="nucleotide sequence ID" value="NZ_JACIIX010000014.1"/>
</dbReference>
<dbReference type="EMBL" id="JACIIX010000014">
    <property type="protein sequence ID" value="MBB6211842.1"/>
    <property type="molecule type" value="Genomic_DNA"/>
</dbReference>
<evidence type="ECO:0000313" key="2">
    <source>
        <dbReference type="Proteomes" id="UP000544872"/>
    </source>
</evidence>
<name>A0A7W9ZJT2_NOVIT</name>
<organism evidence="1 2">
    <name type="scientific">Novispirillum itersonii</name>
    <name type="common">Aquaspirillum itersonii</name>
    <dbReference type="NCBI Taxonomy" id="189"/>
    <lineage>
        <taxon>Bacteria</taxon>
        <taxon>Pseudomonadati</taxon>
        <taxon>Pseudomonadota</taxon>
        <taxon>Alphaproteobacteria</taxon>
        <taxon>Rhodospirillales</taxon>
        <taxon>Novispirillaceae</taxon>
        <taxon>Novispirillum</taxon>
    </lineage>
</organism>
<keyword evidence="2" id="KW-1185">Reference proteome</keyword>
<dbReference type="Proteomes" id="UP000544872">
    <property type="component" value="Unassembled WGS sequence"/>
</dbReference>
<proteinExistence type="predicted"/>
<dbReference type="GO" id="GO:0030246">
    <property type="term" value="F:carbohydrate binding"/>
    <property type="evidence" value="ECO:0007669"/>
    <property type="project" value="InterPro"/>
</dbReference>
<comment type="caution">
    <text evidence="1">The sequence shown here is derived from an EMBL/GenBank/DDBJ whole genome shotgun (WGS) entry which is preliminary data.</text>
</comment>
<dbReference type="Pfam" id="PF14486">
    <property type="entry name" value="DUF4432"/>
    <property type="match status" value="1"/>
</dbReference>
<protein>
    <recommendedName>
        <fullName evidence="3">DUF4432 domain-containing protein</fullName>
    </recommendedName>
</protein>
<dbReference type="AlphaFoldDB" id="A0A7W9ZJT2"/>
<evidence type="ECO:0008006" key="3">
    <source>
        <dbReference type="Google" id="ProtNLM"/>
    </source>
</evidence>
<gene>
    <name evidence="1" type="ORF">FHS48_003286</name>
</gene>
<dbReference type="CDD" id="cd09269">
    <property type="entry name" value="deoxyribose_mutarotase"/>
    <property type="match status" value="1"/>
</dbReference>
<sequence>MAVHSTLHLQKSFFGERERVVAEAHGITVSLFRYDSGIEGLRLTNRRGHLVVLPYYGQMIWDAVFDGVDLTLANMFSMPRPAQEIVGTYGCFAFHSGLLRNGCPGPEDSHLLHGEMPCAPMDAAGLEIGADAEGPYVAVTGRREYVMGFGAHYGASPRVVLRPDSTLFDIVMQVENLSAAPMDLMYMCHVNFAFCEGAQIVQPAPFLPQTTVVRTKVPAHVPRSPAYDGLLSALAEDPAVMEVLDEPHRYDPEQVFYIRGLKTDAAGRTALMMRRREGDAFHIAYNTTDFPKTVRWVLVNSDQKVAAFALPSTCEPEGYTAEKAKGSVQTLAGGAVREFTVRTGYLTDAEATVAEAAIKAL</sequence>
<accession>A0A7W9ZJT2</accession>